<sequence length="181" mass="21096">MALLRANPQMREGDQISILHLIQHLPEQGVPYITWKDYNFALDIISDSTFPSKFYDYIPQSLFRVSNGYIETEAGIETGGVVYMLSREVGHKMQISTQFIVLTPDNSLYQEYACEEKKKEAAESYREIVKKKTPVSKKAIKTITTKNKYFYNFILRSKESINMKKIAIALLLYFARYRFVH</sequence>
<name>A0A5J4RLY7_9ZZZZ</name>
<protein>
    <submittedName>
        <fullName evidence="1">Uncharacterized protein</fullName>
    </submittedName>
</protein>
<accession>A0A5J4RLY7</accession>
<organism evidence="1">
    <name type="scientific">termite gut metagenome</name>
    <dbReference type="NCBI Taxonomy" id="433724"/>
    <lineage>
        <taxon>unclassified sequences</taxon>
        <taxon>metagenomes</taxon>
        <taxon>organismal metagenomes</taxon>
    </lineage>
</organism>
<reference evidence="1" key="1">
    <citation type="submission" date="2019-03" db="EMBL/GenBank/DDBJ databases">
        <title>Single cell metagenomics reveals metabolic interactions within the superorganism composed of flagellate Streblomastix strix and complex community of Bacteroidetes bacteria on its surface.</title>
        <authorList>
            <person name="Treitli S.C."/>
            <person name="Kolisko M."/>
            <person name="Husnik F."/>
            <person name="Keeling P."/>
            <person name="Hampl V."/>
        </authorList>
    </citation>
    <scope>NUCLEOTIDE SEQUENCE</scope>
    <source>
        <strain evidence="1">STM</strain>
    </source>
</reference>
<evidence type="ECO:0000313" key="1">
    <source>
        <dbReference type="EMBL" id="KAA6334113.1"/>
    </source>
</evidence>
<proteinExistence type="predicted"/>
<gene>
    <name evidence="1" type="ORF">EZS27_017541</name>
</gene>
<dbReference type="AlphaFoldDB" id="A0A5J4RLY7"/>
<comment type="caution">
    <text evidence="1">The sequence shown here is derived from an EMBL/GenBank/DDBJ whole genome shotgun (WGS) entry which is preliminary data.</text>
</comment>
<dbReference type="EMBL" id="SNRY01001033">
    <property type="protein sequence ID" value="KAA6334113.1"/>
    <property type="molecule type" value="Genomic_DNA"/>
</dbReference>